<dbReference type="EnsemblMetazoa" id="GPAI040262-RA">
    <property type="protein sequence ID" value="GPAI040262-PA"/>
    <property type="gene ID" value="GPAI040262"/>
</dbReference>
<dbReference type="Proteomes" id="UP000092445">
    <property type="component" value="Unassembled WGS sequence"/>
</dbReference>
<keyword evidence="1" id="KW-1133">Transmembrane helix</keyword>
<keyword evidence="3" id="KW-1185">Reference proteome</keyword>
<dbReference type="AlphaFoldDB" id="A0A1B0ABI7"/>
<proteinExistence type="predicted"/>
<keyword evidence="1" id="KW-0472">Membrane</keyword>
<feature type="transmembrane region" description="Helical" evidence="1">
    <location>
        <begin position="12"/>
        <end position="31"/>
    </location>
</feature>
<evidence type="ECO:0000313" key="3">
    <source>
        <dbReference type="Proteomes" id="UP000092445"/>
    </source>
</evidence>
<reference evidence="3" key="1">
    <citation type="submission" date="2014-03" db="EMBL/GenBank/DDBJ databases">
        <authorList>
            <person name="Aksoy S."/>
            <person name="Warren W."/>
            <person name="Wilson R.K."/>
        </authorList>
    </citation>
    <scope>NUCLEOTIDE SEQUENCE [LARGE SCALE GENOMIC DNA]</scope>
    <source>
        <strain evidence="3">IAEA</strain>
    </source>
</reference>
<evidence type="ECO:0000256" key="1">
    <source>
        <dbReference type="SAM" id="Phobius"/>
    </source>
</evidence>
<accession>A0A1B0ABI7</accession>
<protein>
    <submittedName>
        <fullName evidence="2">Uncharacterized protein</fullName>
    </submittedName>
</protein>
<evidence type="ECO:0000313" key="2">
    <source>
        <dbReference type="EnsemblMetazoa" id="GPAI040262-PA"/>
    </source>
</evidence>
<keyword evidence="1" id="KW-0812">Transmembrane</keyword>
<sequence>MAFNATATDTYLLTYTIMTPNIIIGTFINNCRHMLLTHMKRGHAMDSDKFFKVQVNATTVQLSSAACGAGPNDPRDVILNSSSWRSTAVEAVFRALLQNATETTYMTCFKIRLGIKRRWMSGHDLILSEPYDDQVDYRWRTFIIRQALYCCCQGLSKTNIPKCTLAVDKEANARCKKSGRRDNNENVSSLVYDIIYKVVMENF</sequence>
<organism evidence="2 3">
    <name type="scientific">Glossina pallidipes</name>
    <name type="common">Tsetse fly</name>
    <dbReference type="NCBI Taxonomy" id="7398"/>
    <lineage>
        <taxon>Eukaryota</taxon>
        <taxon>Metazoa</taxon>
        <taxon>Ecdysozoa</taxon>
        <taxon>Arthropoda</taxon>
        <taxon>Hexapoda</taxon>
        <taxon>Insecta</taxon>
        <taxon>Pterygota</taxon>
        <taxon>Neoptera</taxon>
        <taxon>Endopterygota</taxon>
        <taxon>Diptera</taxon>
        <taxon>Brachycera</taxon>
        <taxon>Muscomorpha</taxon>
        <taxon>Hippoboscoidea</taxon>
        <taxon>Glossinidae</taxon>
        <taxon>Glossina</taxon>
    </lineage>
</organism>
<reference evidence="2" key="2">
    <citation type="submission" date="2020-05" db="UniProtKB">
        <authorList>
            <consortium name="EnsemblMetazoa"/>
        </authorList>
    </citation>
    <scope>IDENTIFICATION</scope>
    <source>
        <strain evidence="2">IAEA</strain>
    </source>
</reference>
<dbReference type="VEuPathDB" id="VectorBase:GPAI040262"/>
<name>A0A1B0ABI7_GLOPL</name>